<dbReference type="Proteomes" id="UP000198535">
    <property type="component" value="Unassembled WGS sequence"/>
</dbReference>
<dbReference type="EMBL" id="FOUJ01000001">
    <property type="protein sequence ID" value="SFM33855.1"/>
    <property type="molecule type" value="Genomic_DNA"/>
</dbReference>
<protein>
    <submittedName>
        <fullName evidence="1">Uncharacterized protein</fullName>
    </submittedName>
</protein>
<dbReference type="STRING" id="487685.SAMN04488696_1038"/>
<reference evidence="2" key="1">
    <citation type="submission" date="2016-10" db="EMBL/GenBank/DDBJ databases">
        <authorList>
            <person name="Varghese N."/>
            <person name="Submissions S."/>
        </authorList>
    </citation>
    <scope>NUCLEOTIDE SEQUENCE [LARGE SCALE GENOMIC DNA]</scope>
    <source>
        <strain evidence="2">Mob M</strain>
    </source>
</reference>
<name>A0A1I4Q2H9_9EURY</name>
<proteinExistence type="predicted"/>
<keyword evidence="2" id="KW-1185">Reference proteome</keyword>
<dbReference type="OrthoDB" id="123322at2157"/>
<evidence type="ECO:0000313" key="2">
    <source>
        <dbReference type="Proteomes" id="UP000198535"/>
    </source>
</evidence>
<organism evidence="1 2">
    <name type="scientific">Methanolobus profundi</name>
    <dbReference type="NCBI Taxonomy" id="487685"/>
    <lineage>
        <taxon>Archaea</taxon>
        <taxon>Methanobacteriati</taxon>
        <taxon>Methanobacteriota</taxon>
        <taxon>Stenosarchaea group</taxon>
        <taxon>Methanomicrobia</taxon>
        <taxon>Methanosarcinales</taxon>
        <taxon>Methanosarcinaceae</taxon>
        <taxon>Methanolobus</taxon>
    </lineage>
</organism>
<sequence length="256" mass="29038">MSRKKTKDDLEDVSLLKFALVAQLKRTHQSSDVDVLLFAGADGRIYASYIPDSIGPKIFELTNLISHNLLHVSQQLAMGLKQSVIEYDFGTVIFSSVGRGALLISLFTGKADLTENMHKIEVTRDVVQHIFEQRPMSAEQLATYPDDVAEELRVLAKIVFNEMYTQSSEYKKNMEILADIKEKITSVMGRGEVEQVLAMAFNEIASSPKWMTEDLWPMLVEMIINDQIRPLHGDYVAEICEAEWIPDIKHKLESFV</sequence>
<dbReference type="AlphaFoldDB" id="A0A1I4Q2H9"/>
<accession>A0A1I4Q2H9</accession>
<gene>
    <name evidence="1" type="ORF">SAMN04488696_1038</name>
</gene>
<dbReference type="RefSeq" id="WP_091933975.1">
    <property type="nucleotide sequence ID" value="NZ_FOUJ01000001.1"/>
</dbReference>
<evidence type="ECO:0000313" key="1">
    <source>
        <dbReference type="EMBL" id="SFM33855.1"/>
    </source>
</evidence>